<evidence type="ECO:0000256" key="2">
    <source>
        <dbReference type="SAM" id="MobiDB-lite"/>
    </source>
</evidence>
<dbReference type="PANTHER" id="PTHR48081:SF8">
    <property type="entry name" value="ALPHA_BETA HYDROLASE FOLD-3 DOMAIN-CONTAINING PROTEIN-RELATED"/>
    <property type="match status" value="1"/>
</dbReference>
<keyword evidence="1 4" id="KW-0378">Hydrolase</keyword>
<feature type="domain" description="Alpha/beta hydrolase fold-3" evidence="3">
    <location>
        <begin position="107"/>
        <end position="314"/>
    </location>
</feature>
<dbReference type="InterPro" id="IPR019826">
    <property type="entry name" value="Carboxylesterase_B_AS"/>
</dbReference>
<organism evidence="4 5">
    <name type="scientific">Streptomyces kunmingensis</name>
    <dbReference type="NCBI Taxonomy" id="68225"/>
    <lineage>
        <taxon>Bacteria</taxon>
        <taxon>Bacillati</taxon>
        <taxon>Actinomycetota</taxon>
        <taxon>Actinomycetes</taxon>
        <taxon>Kitasatosporales</taxon>
        <taxon>Streptomycetaceae</taxon>
        <taxon>Streptomyces</taxon>
    </lineage>
</organism>
<reference evidence="4 5" key="1">
    <citation type="submission" date="2022-10" db="EMBL/GenBank/DDBJ databases">
        <authorList>
            <person name="Xie J."/>
            <person name="Shen N."/>
        </authorList>
    </citation>
    <scope>NUCLEOTIDE SEQUENCE [LARGE SCALE GENOMIC DNA]</scope>
    <source>
        <strain evidence="4 5">DSM 41681</strain>
    </source>
</reference>
<dbReference type="PANTHER" id="PTHR48081">
    <property type="entry name" value="AB HYDROLASE SUPERFAMILY PROTEIN C4A8.06C"/>
    <property type="match status" value="1"/>
</dbReference>
<dbReference type="EMBL" id="JAOZYB010000001">
    <property type="protein sequence ID" value="MEB3958903.1"/>
    <property type="molecule type" value="Genomic_DNA"/>
</dbReference>
<dbReference type="InterPro" id="IPR013094">
    <property type="entry name" value="AB_hydrolase_3"/>
</dbReference>
<keyword evidence="5" id="KW-1185">Reference proteome</keyword>
<name>A0ABU6C2Y9_9ACTN</name>
<dbReference type="Gene3D" id="3.40.50.1820">
    <property type="entry name" value="alpha/beta hydrolase"/>
    <property type="match status" value="1"/>
</dbReference>
<sequence length="353" mass="37359">MSNGNNRPRGGQVREERHGSPPVPFAPELVDLLERMGPPHENAPATAAQIPQWRAQVAEADPTLDELRDGGRFDVQERLVPGPAGAPQVPLVIARPSGVGEGAPVIYHMHGGGMMAGTSRTGLAPVLREWAEPLGCVVVAVDYRLAPEHVHPAAIEDCYAGPVWVAQRSASFGGDAERIVIAGGSAGGGLTAALALLARDRQGPRLIGQLAMCPMLDDRNDSPSARQMTGLGVWDRHANDLGWTSVLGEALRGTHVSPYAAAARATDLSGLPPAYIDVGAAETYRDESVRYATGLWEAGGDAELHVWAGAVHGFDQTAPHTDLAADARAARFGWLRRLLNRTLASGVRGYWAT</sequence>
<dbReference type="InterPro" id="IPR029058">
    <property type="entry name" value="AB_hydrolase_fold"/>
</dbReference>
<evidence type="ECO:0000256" key="1">
    <source>
        <dbReference type="ARBA" id="ARBA00022801"/>
    </source>
</evidence>
<protein>
    <submittedName>
        <fullName evidence="4">Alpha/beta hydrolase</fullName>
    </submittedName>
</protein>
<evidence type="ECO:0000259" key="3">
    <source>
        <dbReference type="Pfam" id="PF07859"/>
    </source>
</evidence>
<comment type="caution">
    <text evidence="4">The sequence shown here is derived from an EMBL/GenBank/DDBJ whole genome shotgun (WGS) entry which is preliminary data.</text>
</comment>
<dbReference type="SUPFAM" id="SSF53474">
    <property type="entry name" value="alpha/beta-Hydrolases"/>
    <property type="match status" value="1"/>
</dbReference>
<dbReference type="GO" id="GO:0016787">
    <property type="term" value="F:hydrolase activity"/>
    <property type="evidence" value="ECO:0007669"/>
    <property type="project" value="UniProtKB-KW"/>
</dbReference>
<proteinExistence type="predicted"/>
<feature type="region of interest" description="Disordered" evidence="2">
    <location>
        <begin position="1"/>
        <end position="28"/>
    </location>
</feature>
<accession>A0ABU6C2Y9</accession>
<dbReference type="InterPro" id="IPR050300">
    <property type="entry name" value="GDXG_lipolytic_enzyme"/>
</dbReference>
<evidence type="ECO:0000313" key="5">
    <source>
        <dbReference type="Proteomes" id="UP001352223"/>
    </source>
</evidence>
<dbReference type="Pfam" id="PF07859">
    <property type="entry name" value="Abhydrolase_3"/>
    <property type="match status" value="1"/>
</dbReference>
<dbReference type="RefSeq" id="WP_324765880.1">
    <property type="nucleotide sequence ID" value="NZ_BAAATS010000022.1"/>
</dbReference>
<dbReference type="PROSITE" id="PS00122">
    <property type="entry name" value="CARBOXYLESTERASE_B_1"/>
    <property type="match status" value="1"/>
</dbReference>
<gene>
    <name evidence="4" type="ORF">OKJ48_01320</name>
</gene>
<dbReference type="Proteomes" id="UP001352223">
    <property type="component" value="Unassembled WGS sequence"/>
</dbReference>
<evidence type="ECO:0000313" key="4">
    <source>
        <dbReference type="EMBL" id="MEB3958903.1"/>
    </source>
</evidence>